<gene>
    <name evidence="2" type="ORF">IAC51_02950</name>
</gene>
<comment type="caution">
    <text evidence="2">The sequence shown here is derived from an EMBL/GenBank/DDBJ whole genome shotgun (WGS) entry which is preliminary data.</text>
</comment>
<accession>A0A940IDS9</accession>
<feature type="repeat" description="TPR" evidence="1">
    <location>
        <begin position="511"/>
        <end position="544"/>
    </location>
</feature>
<protein>
    <recommendedName>
        <fullName evidence="4">Tetratricopeptide repeat protein</fullName>
    </recommendedName>
</protein>
<dbReference type="AlphaFoldDB" id="A0A940IDS9"/>
<dbReference type="SUPFAM" id="SSF48452">
    <property type="entry name" value="TPR-like"/>
    <property type="match status" value="1"/>
</dbReference>
<organism evidence="2 3">
    <name type="scientific">Candidatus Aphodosoma intestinipullorum</name>
    <dbReference type="NCBI Taxonomy" id="2840674"/>
    <lineage>
        <taxon>Bacteria</taxon>
        <taxon>Pseudomonadati</taxon>
        <taxon>Bacteroidota</taxon>
        <taxon>Bacteroidia</taxon>
        <taxon>Bacteroidales</taxon>
        <taxon>Candidatus Aphodosoma</taxon>
    </lineage>
</organism>
<dbReference type="InterPro" id="IPR019734">
    <property type="entry name" value="TPR_rpt"/>
</dbReference>
<dbReference type="PROSITE" id="PS50005">
    <property type="entry name" value="TPR"/>
    <property type="match status" value="1"/>
</dbReference>
<keyword evidence="1" id="KW-0802">TPR repeat</keyword>
<dbReference type="EMBL" id="JADIMV010000050">
    <property type="protein sequence ID" value="MBO8439588.1"/>
    <property type="molecule type" value="Genomic_DNA"/>
</dbReference>
<evidence type="ECO:0000313" key="3">
    <source>
        <dbReference type="Proteomes" id="UP000712007"/>
    </source>
</evidence>
<sequence length="726" mass="83120">MTANDVKDIKAKATGAICGGDLAYAFVLIRQLSDEAAEWKIASRLDECAMLYRQMLIYKYRKAEDPDREKFIQKLKADLLSLLEDVCEMLNIRYSASYEYVQTRVFALKNADIAAICTSLRTHSPAPDSALFSPEFERTLEELFEYIWLSGKWSDRDAQEIGQLMADGNIPQLVRSMAVSALTLNLLHRYDPQKMAALFPLYATDSREMRARVAIGLLLIVTRHAGIFLSDTDNVRRLTGLIADGDNLTDIEYAYTQIVRTAENKRITDKIMTDIMPEMIKASAKVKQNILEDDDDALNPKWQDMLEDSGIADKLREFSEMQLNGADVYVSTFAPLKSFPFFRHISRWFIPFDRRMTAIAHIFGGGASDVIKILAANPQLCNSDKYSFFLSLAQMPPARLAQMQEGMAEQIRQMKEDEESERWQAGTVTYKLCVRQYVQDLYRFYNLFPQHKDFPSPLVEALDLYKSPVYGLMFHDVEIRRRLCEFFFEKDCYAQAKEMYRALSKETVPDVAFYQKLGFACYKTGEYLDAIEAYSIADTLQPDDLWTLNAIAKNYKLLGDNASYLAYLEKVYAIDGENGKVIFRLADLYMTMGHYADASRLLFKLDYLTPGQPKVLRALVESLVNMQEMDKSMTYLRRLADETKKTGQIERRDLLYMGHLCMRLGHGDDAMRCYYRLYAMTQRDVPAFTEIMTDAKTLSLFSLDSGEISSLVETVVMIPDIGQLTA</sequence>
<proteinExistence type="predicted"/>
<dbReference type="Proteomes" id="UP000712007">
    <property type="component" value="Unassembled WGS sequence"/>
</dbReference>
<evidence type="ECO:0000256" key="1">
    <source>
        <dbReference type="PROSITE-ProRule" id="PRU00339"/>
    </source>
</evidence>
<dbReference type="Pfam" id="PF14559">
    <property type="entry name" value="TPR_19"/>
    <property type="match status" value="1"/>
</dbReference>
<evidence type="ECO:0000313" key="2">
    <source>
        <dbReference type="EMBL" id="MBO8439588.1"/>
    </source>
</evidence>
<reference evidence="2" key="2">
    <citation type="journal article" date="2021" name="PeerJ">
        <title>Extensive microbial diversity within the chicken gut microbiome revealed by metagenomics and culture.</title>
        <authorList>
            <person name="Gilroy R."/>
            <person name="Ravi A."/>
            <person name="Getino M."/>
            <person name="Pursley I."/>
            <person name="Horton D.L."/>
            <person name="Alikhan N.F."/>
            <person name="Baker D."/>
            <person name="Gharbi K."/>
            <person name="Hall N."/>
            <person name="Watson M."/>
            <person name="Adriaenssens E.M."/>
            <person name="Foster-Nyarko E."/>
            <person name="Jarju S."/>
            <person name="Secka A."/>
            <person name="Antonio M."/>
            <person name="Oren A."/>
            <person name="Chaudhuri R.R."/>
            <person name="La Ragione R."/>
            <person name="Hildebrand F."/>
            <person name="Pallen M.J."/>
        </authorList>
    </citation>
    <scope>NUCLEOTIDE SEQUENCE</scope>
    <source>
        <strain evidence="2">3924</strain>
    </source>
</reference>
<dbReference type="InterPro" id="IPR011990">
    <property type="entry name" value="TPR-like_helical_dom_sf"/>
</dbReference>
<evidence type="ECO:0008006" key="4">
    <source>
        <dbReference type="Google" id="ProtNLM"/>
    </source>
</evidence>
<reference evidence="2" key="1">
    <citation type="submission" date="2020-10" db="EMBL/GenBank/DDBJ databases">
        <authorList>
            <person name="Gilroy R."/>
        </authorList>
    </citation>
    <scope>NUCLEOTIDE SEQUENCE</scope>
    <source>
        <strain evidence="2">3924</strain>
    </source>
</reference>
<name>A0A940IDS9_9BACT</name>
<dbReference type="Gene3D" id="1.25.40.10">
    <property type="entry name" value="Tetratricopeptide repeat domain"/>
    <property type="match status" value="1"/>
</dbReference>